<dbReference type="Proteomes" id="UP001066276">
    <property type="component" value="Chromosome 12"/>
</dbReference>
<keyword evidence="3" id="KW-1185">Reference proteome</keyword>
<feature type="compositionally biased region" description="Basic and acidic residues" evidence="1">
    <location>
        <begin position="166"/>
        <end position="176"/>
    </location>
</feature>
<evidence type="ECO:0000313" key="2">
    <source>
        <dbReference type="EMBL" id="KAJ1081575.1"/>
    </source>
</evidence>
<accession>A0AAV7L1G7</accession>
<proteinExistence type="predicted"/>
<reference evidence="2" key="1">
    <citation type="journal article" date="2022" name="bioRxiv">
        <title>Sequencing and chromosome-scale assembly of the giantPleurodeles waltlgenome.</title>
        <authorList>
            <person name="Brown T."/>
            <person name="Elewa A."/>
            <person name="Iarovenko S."/>
            <person name="Subramanian E."/>
            <person name="Araus A.J."/>
            <person name="Petzold A."/>
            <person name="Susuki M."/>
            <person name="Suzuki K.-i.T."/>
            <person name="Hayashi T."/>
            <person name="Toyoda A."/>
            <person name="Oliveira C."/>
            <person name="Osipova E."/>
            <person name="Leigh N.D."/>
            <person name="Simon A."/>
            <person name="Yun M.H."/>
        </authorList>
    </citation>
    <scope>NUCLEOTIDE SEQUENCE</scope>
    <source>
        <strain evidence="2">20211129_DDA</strain>
        <tissue evidence="2">Liver</tissue>
    </source>
</reference>
<protein>
    <submittedName>
        <fullName evidence="2">Uncharacterized protein</fullName>
    </submittedName>
</protein>
<comment type="caution">
    <text evidence="2">The sequence shown here is derived from an EMBL/GenBank/DDBJ whole genome shotgun (WGS) entry which is preliminary data.</text>
</comment>
<organism evidence="2 3">
    <name type="scientific">Pleurodeles waltl</name>
    <name type="common">Iberian ribbed newt</name>
    <dbReference type="NCBI Taxonomy" id="8319"/>
    <lineage>
        <taxon>Eukaryota</taxon>
        <taxon>Metazoa</taxon>
        <taxon>Chordata</taxon>
        <taxon>Craniata</taxon>
        <taxon>Vertebrata</taxon>
        <taxon>Euteleostomi</taxon>
        <taxon>Amphibia</taxon>
        <taxon>Batrachia</taxon>
        <taxon>Caudata</taxon>
        <taxon>Salamandroidea</taxon>
        <taxon>Salamandridae</taxon>
        <taxon>Pleurodelinae</taxon>
        <taxon>Pleurodeles</taxon>
    </lineage>
</organism>
<sequence length="212" mass="22649">MSQSPPRDLVASGQPRVADLPSVWFLPVPGPVRRLREVARRNDSLETSARLQWVPITGITWPGPGAPCRTRGSLTRSSFLSGQAPVPGPGRACLSQTGEPPSQGSPSPGFPSASRARCHGVRVSEGQRGTPAASLHHLSGAPGHSPLQALQRRTRHSLRRRPHQRVGPDPRARRDAVSPVAILGDLSIRSRPAFTAWAVPTPVPEVSSRSGR</sequence>
<dbReference type="AlphaFoldDB" id="A0AAV7L1G7"/>
<dbReference type="EMBL" id="JANPWB010000016">
    <property type="protein sequence ID" value="KAJ1081575.1"/>
    <property type="molecule type" value="Genomic_DNA"/>
</dbReference>
<name>A0AAV7L1G7_PLEWA</name>
<feature type="compositionally biased region" description="Low complexity" evidence="1">
    <location>
        <begin position="98"/>
        <end position="114"/>
    </location>
</feature>
<feature type="compositionally biased region" description="Polar residues" evidence="1">
    <location>
        <begin position="72"/>
        <end position="81"/>
    </location>
</feature>
<feature type="region of interest" description="Disordered" evidence="1">
    <location>
        <begin position="70"/>
        <end position="178"/>
    </location>
</feature>
<feature type="compositionally biased region" description="Basic residues" evidence="1">
    <location>
        <begin position="152"/>
        <end position="164"/>
    </location>
</feature>
<evidence type="ECO:0000313" key="3">
    <source>
        <dbReference type="Proteomes" id="UP001066276"/>
    </source>
</evidence>
<evidence type="ECO:0000256" key="1">
    <source>
        <dbReference type="SAM" id="MobiDB-lite"/>
    </source>
</evidence>
<gene>
    <name evidence="2" type="ORF">NDU88_001754</name>
</gene>